<dbReference type="Proteomes" id="UP000324222">
    <property type="component" value="Unassembled WGS sequence"/>
</dbReference>
<protein>
    <submittedName>
        <fullName evidence="1">Uncharacterized protein</fullName>
    </submittedName>
</protein>
<comment type="caution">
    <text evidence="1">The sequence shown here is derived from an EMBL/GenBank/DDBJ whole genome shotgun (WGS) entry which is preliminary data.</text>
</comment>
<proteinExistence type="predicted"/>
<dbReference type="EMBL" id="VSRR010109150">
    <property type="protein sequence ID" value="MPC97246.1"/>
    <property type="molecule type" value="Genomic_DNA"/>
</dbReference>
<name>A0A5B7JSC4_PORTR</name>
<evidence type="ECO:0000313" key="1">
    <source>
        <dbReference type="EMBL" id="MPC97246.1"/>
    </source>
</evidence>
<dbReference type="AlphaFoldDB" id="A0A5B7JSC4"/>
<evidence type="ECO:0000313" key="2">
    <source>
        <dbReference type="Proteomes" id="UP000324222"/>
    </source>
</evidence>
<keyword evidence="2" id="KW-1185">Reference proteome</keyword>
<organism evidence="1 2">
    <name type="scientific">Portunus trituberculatus</name>
    <name type="common">Swimming crab</name>
    <name type="synonym">Neptunus trituberculatus</name>
    <dbReference type="NCBI Taxonomy" id="210409"/>
    <lineage>
        <taxon>Eukaryota</taxon>
        <taxon>Metazoa</taxon>
        <taxon>Ecdysozoa</taxon>
        <taxon>Arthropoda</taxon>
        <taxon>Crustacea</taxon>
        <taxon>Multicrustacea</taxon>
        <taxon>Malacostraca</taxon>
        <taxon>Eumalacostraca</taxon>
        <taxon>Eucarida</taxon>
        <taxon>Decapoda</taxon>
        <taxon>Pleocyemata</taxon>
        <taxon>Brachyura</taxon>
        <taxon>Eubrachyura</taxon>
        <taxon>Portunoidea</taxon>
        <taxon>Portunidae</taxon>
        <taxon>Portuninae</taxon>
        <taxon>Portunus</taxon>
    </lineage>
</organism>
<accession>A0A5B7JSC4</accession>
<sequence length="98" mass="10863">MQVVSPGAHHIHALTFVLHQEREPNFKKLGNDIFDAALLHACAGNIMWSLCNLCTDTSLPGHPLGSDAHEAKPEAAGRSMDFLRFSGENIVQFPLVWW</sequence>
<reference evidence="1 2" key="1">
    <citation type="submission" date="2019-05" db="EMBL/GenBank/DDBJ databases">
        <title>Another draft genome of Portunus trituberculatus and its Hox gene families provides insights of decapod evolution.</title>
        <authorList>
            <person name="Jeong J.-H."/>
            <person name="Song I."/>
            <person name="Kim S."/>
            <person name="Choi T."/>
            <person name="Kim D."/>
            <person name="Ryu S."/>
            <person name="Kim W."/>
        </authorList>
    </citation>
    <scope>NUCLEOTIDE SEQUENCE [LARGE SCALE GENOMIC DNA]</scope>
    <source>
        <tissue evidence="1">Muscle</tissue>
    </source>
</reference>
<gene>
    <name evidence="1" type="ORF">E2C01_092550</name>
</gene>